<dbReference type="SUPFAM" id="SSF103473">
    <property type="entry name" value="MFS general substrate transporter"/>
    <property type="match status" value="1"/>
</dbReference>
<evidence type="ECO:0000313" key="2">
    <source>
        <dbReference type="EMBL" id="MPM62323.1"/>
    </source>
</evidence>
<feature type="transmembrane region" description="Helical" evidence="1">
    <location>
        <begin position="100"/>
        <end position="124"/>
    </location>
</feature>
<keyword evidence="1" id="KW-0472">Membrane</keyword>
<evidence type="ECO:0008006" key="3">
    <source>
        <dbReference type="Google" id="ProtNLM"/>
    </source>
</evidence>
<evidence type="ECO:0000256" key="1">
    <source>
        <dbReference type="SAM" id="Phobius"/>
    </source>
</evidence>
<accession>A0A645BGJ1</accession>
<keyword evidence="1" id="KW-1133">Transmembrane helix</keyword>
<dbReference type="InterPro" id="IPR036259">
    <property type="entry name" value="MFS_trans_sf"/>
</dbReference>
<comment type="caution">
    <text evidence="2">The sequence shown here is derived from an EMBL/GenBank/DDBJ whole genome shotgun (WGS) entry which is preliminary data.</text>
</comment>
<sequence length="177" mass="18642">MTALVFCLATVSGFVAPLMLPKIGHRGLSMWGFGLSFIGLMIGAISLAKIAPFEALNQTPPVAWGSLLVVGACILMWGHYWDASNGMTIVSMAAPARFKATASGFGYVFVKAASFFGAFVFPVLTQYAGKAWATAAVGILSLIGFFSAKYILPEMWGYVETEEVGGIAPQSEASAVV</sequence>
<reference evidence="2" key="1">
    <citation type="submission" date="2019-08" db="EMBL/GenBank/DDBJ databases">
        <authorList>
            <person name="Kucharzyk K."/>
            <person name="Murdoch R.W."/>
            <person name="Higgins S."/>
            <person name="Loffler F."/>
        </authorList>
    </citation>
    <scope>NUCLEOTIDE SEQUENCE</scope>
</reference>
<keyword evidence="1" id="KW-0812">Transmembrane</keyword>
<dbReference type="AlphaFoldDB" id="A0A645BGJ1"/>
<protein>
    <recommendedName>
        <fullName evidence="3">Major facilitator superfamily (MFS) profile domain-containing protein</fullName>
    </recommendedName>
</protein>
<feature type="transmembrane region" description="Helical" evidence="1">
    <location>
        <begin position="29"/>
        <end position="50"/>
    </location>
</feature>
<gene>
    <name evidence="2" type="ORF">SDC9_109189</name>
</gene>
<feature type="transmembrane region" description="Helical" evidence="1">
    <location>
        <begin position="131"/>
        <end position="152"/>
    </location>
</feature>
<organism evidence="2">
    <name type="scientific">bioreactor metagenome</name>
    <dbReference type="NCBI Taxonomy" id="1076179"/>
    <lineage>
        <taxon>unclassified sequences</taxon>
        <taxon>metagenomes</taxon>
        <taxon>ecological metagenomes</taxon>
    </lineage>
</organism>
<proteinExistence type="predicted"/>
<name>A0A645BGJ1_9ZZZZ</name>
<feature type="transmembrane region" description="Helical" evidence="1">
    <location>
        <begin position="62"/>
        <end position="80"/>
    </location>
</feature>
<dbReference type="EMBL" id="VSSQ01018807">
    <property type="protein sequence ID" value="MPM62323.1"/>
    <property type="molecule type" value="Genomic_DNA"/>
</dbReference>
<dbReference type="Gene3D" id="1.20.1250.20">
    <property type="entry name" value="MFS general substrate transporter like domains"/>
    <property type="match status" value="1"/>
</dbReference>